<sequence length="88" mass="9332">MAHLYTISLTPSPSPVSYALIFTPFTPSPPLTLSLHSPQVFTPTPSSPLTLTVSSPHTLTPNTITLPLPFSPPFPSGPGVTLGRLYFS</sequence>
<gene>
    <name evidence="1" type="ORF">E2C01_081853</name>
</gene>
<organism evidence="1 2">
    <name type="scientific">Portunus trituberculatus</name>
    <name type="common">Swimming crab</name>
    <name type="synonym">Neptunus trituberculatus</name>
    <dbReference type="NCBI Taxonomy" id="210409"/>
    <lineage>
        <taxon>Eukaryota</taxon>
        <taxon>Metazoa</taxon>
        <taxon>Ecdysozoa</taxon>
        <taxon>Arthropoda</taxon>
        <taxon>Crustacea</taxon>
        <taxon>Multicrustacea</taxon>
        <taxon>Malacostraca</taxon>
        <taxon>Eumalacostraca</taxon>
        <taxon>Eucarida</taxon>
        <taxon>Decapoda</taxon>
        <taxon>Pleocyemata</taxon>
        <taxon>Brachyura</taxon>
        <taxon>Eubrachyura</taxon>
        <taxon>Portunoidea</taxon>
        <taxon>Portunidae</taxon>
        <taxon>Portuninae</taxon>
        <taxon>Portunus</taxon>
    </lineage>
</organism>
<proteinExistence type="predicted"/>
<dbReference type="Proteomes" id="UP000324222">
    <property type="component" value="Unassembled WGS sequence"/>
</dbReference>
<keyword evidence="2" id="KW-1185">Reference proteome</keyword>
<accession>A0A5B7IWZ5</accession>
<dbReference type="AlphaFoldDB" id="A0A5B7IWZ5"/>
<name>A0A5B7IWZ5_PORTR</name>
<dbReference type="EMBL" id="VSRR010073233">
    <property type="protein sequence ID" value="MPC87005.1"/>
    <property type="molecule type" value="Genomic_DNA"/>
</dbReference>
<evidence type="ECO:0000313" key="1">
    <source>
        <dbReference type="EMBL" id="MPC87005.1"/>
    </source>
</evidence>
<protein>
    <submittedName>
        <fullName evidence="1">Uncharacterized protein</fullName>
    </submittedName>
</protein>
<comment type="caution">
    <text evidence="1">The sequence shown here is derived from an EMBL/GenBank/DDBJ whole genome shotgun (WGS) entry which is preliminary data.</text>
</comment>
<evidence type="ECO:0000313" key="2">
    <source>
        <dbReference type="Proteomes" id="UP000324222"/>
    </source>
</evidence>
<reference evidence="1 2" key="1">
    <citation type="submission" date="2019-05" db="EMBL/GenBank/DDBJ databases">
        <title>Another draft genome of Portunus trituberculatus and its Hox gene families provides insights of decapod evolution.</title>
        <authorList>
            <person name="Jeong J.-H."/>
            <person name="Song I."/>
            <person name="Kim S."/>
            <person name="Choi T."/>
            <person name="Kim D."/>
            <person name="Ryu S."/>
            <person name="Kim W."/>
        </authorList>
    </citation>
    <scope>NUCLEOTIDE SEQUENCE [LARGE SCALE GENOMIC DNA]</scope>
    <source>
        <tissue evidence="1">Muscle</tissue>
    </source>
</reference>